<dbReference type="EMBL" id="BPLR01000202">
    <property type="protein sequence ID" value="GIY92862.1"/>
    <property type="molecule type" value="Genomic_DNA"/>
</dbReference>
<reference evidence="1 2" key="1">
    <citation type="submission" date="2021-06" db="EMBL/GenBank/DDBJ databases">
        <title>Caerostris extrusa draft genome.</title>
        <authorList>
            <person name="Kono N."/>
            <person name="Arakawa K."/>
        </authorList>
    </citation>
    <scope>NUCLEOTIDE SEQUENCE [LARGE SCALE GENOMIC DNA]</scope>
</reference>
<organism evidence="1 2">
    <name type="scientific">Caerostris extrusa</name>
    <name type="common">Bark spider</name>
    <name type="synonym">Caerostris bankana</name>
    <dbReference type="NCBI Taxonomy" id="172846"/>
    <lineage>
        <taxon>Eukaryota</taxon>
        <taxon>Metazoa</taxon>
        <taxon>Ecdysozoa</taxon>
        <taxon>Arthropoda</taxon>
        <taxon>Chelicerata</taxon>
        <taxon>Arachnida</taxon>
        <taxon>Araneae</taxon>
        <taxon>Araneomorphae</taxon>
        <taxon>Entelegynae</taxon>
        <taxon>Araneoidea</taxon>
        <taxon>Araneidae</taxon>
        <taxon>Caerostris</taxon>
    </lineage>
</organism>
<dbReference type="AlphaFoldDB" id="A0AAV4XCQ4"/>
<name>A0AAV4XCQ4_CAEEX</name>
<comment type="caution">
    <text evidence="1">The sequence shown here is derived from an EMBL/GenBank/DDBJ whole genome shotgun (WGS) entry which is preliminary data.</text>
</comment>
<evidence type="ECO:0000313" key="2">
    <source>
        <dbReference type="Proteomes" id="UP001054945"/>
    </source>
</evidence>
<accession>A0AAV4XCQ4</accession>
<evidence type="ECO:0000313" key="1">
    <source>
        <dbReference type="EMBL" id="GIY92862.1"/>
    </source>
</evidence>
<dbReference type="Proteomes" id="UP001054945">
    <property type="component" value="Unassembled WGS sequence"/>
</dbReference>
<sequence length="76" mass="8731">MDGLKITHGKKSTMVFIVFLYWVKKGKEDDDEVEEEGEKKMVEVGGGFVFRKRTGSFQQNGRRLNAEKGGLRMNYV</sequence>
<keyword evidence="2" id="KW-1185">Reference proteome</keyword>
<proteinExistence type="predicted"/>
<protein>
    <submittedName>
        <fullName evidence="1">Uncharacterized protein</fullName>
    </submittedName>
</protein>
<gene>
    <name evidence="1" type="ORF">CEXT_517101</name>
</gene>